<dbReference type="NCBIfam" id="TIGR03784">
    <property type="entry name" value="marine_sortase"/>
    <property type="match status" value="1"/>
</dbReference>
<dbReference type="InterPro" id="IPR005754">
    <property type="entry name" value="Sortase"/>
</dbReference>
<dbReference type="Pfam" id="PF04203">
    <property type="entry name" value="Sortase"/>
    <property type="match status" value="1"/>
</dbReference>
<dbReference type="Gene3D" id="2.40.260.10">
    <property type="entry name" value="Sortase"/>
    <property type="match status" value="1"/>
</dbReference>
<evidence type="ECO:0000313" key="3">
    <source>
        <dbReference type="Proteomes" id="UP000285092"/>
    </source>
</evidence>
<dbReference type="InterPro" id="IPR023365">
    <property type="entry name" value="Sortase_dom-sf"/>
</dbReference>
<comment type="caution">
    <text evidence="2">The sequence shown here is derived from an EMBL/GenBank/DDBJ whole genome shotgun (WGS) entry which is preliminary data.</text>
</comment>
<dbReference type="EMBL" id="QXFK01000016">
    <property type="protein sequence ID" value="RIV78267.1"/>
    <property type="molecule type" value="Genomic_DNA"/>
</dbReference>
<name>A0A418NI28_9SPHN</name>
<dbReference type="InterPro" id="IPR041999">
    <property type="entry name" value="Sortase_D_1"/>
</dbReference>
<accession>A0A418NI28</accession>
<keyword evidence="1" id="KW-0378">Hydrolase</keyword>
<proteinExistence type="predicted"/>
<dbReference type="AlphaFoldDB" id="A0A418NI28"/>
<dbReference type="CDD" id="cd05828">
    <property type="entry name" value="Sortase_D_1"/>
    <property type="match status" value="1"/>
</dbReference>
<gene>
    <name evidence="2" type="ORF">D2V04_09815</name>
</gene>
<protein>
    <submittedName>
        <fullName evidence="2">Class GN sortase</fullName>
    </submittedName>
</protein>
<sequence>MGSRAFGRGFLRLIAIGACLIGTATMAQGVWIPAKAVLAQILLDRAFEQSQALGRPVKPWSWADTAPIARLDVPRLGISEVVLAGGSGQAMAFGPSLLSAGAGVGENGTSIIAAHRDTHFTFLRDLRPGDLIELKGITGDTLRYRMTGSQIVRWNDFAFDSHPDRATLLLVSCYPFDATQRGPLRFVGMAEKMD</sequence>
<dbReference type="Proteomes" id="UP000285092">
    <property type="component" value="Unassembled WGS sequence"/>
</dbReference>
<keyword evidence="3" id="KW-1185">Reference proteome</keyword>
<evidence type="ECO:0000256" key="1">
    <source>
        <dbReference type="ARBA" id="ARBA00022801"/>
    </source>
</evidence>
<evidence type="ECO:0000313" key="2">
    <source>
        <dbReference type="EMBL" id="RIV78267.1"/>
    </source>
</evidence>
<organism evidence="2 3">
    <name type="scientific">Pelagerythrobacter aerophilus</name>
    <dbReference type="NCBI Taxonomy" id="2306995"/>
    <lineage>
        <taxon>Bacteria</taxon>
        <taxon>Pseudomonadati</taxon>
        <taxon>Pseudomonadota</taxon>
        <taxon>Alphaproteobacteria</taxon>
        <taxon>Sphingomonadales</taxon>
        <taxon>Erythrobacteraceae</taxon>
        <taxon>Pelagerythrobacter</taxon>
    </lineage>
</organism>
<dbReference type="OrthoDB" id="9790661at2"/>
<dbReference type="GO" id="GO:0016787">
    <property type="term" value="F:hydrolase activity"/>
    <property type="evidence" value="ECO:0007669"/>
    <property type="project" value="UniProtKB-KW"/>
</dbReference>
<reference evidence="2 3" key="1">
    <citation type="submission" date="2018-08" db="EMBL/GenBank/DDBJ databases">
        <title>Altererythrobacter sp.Ery1 and Ery12, the genome sequencing of novel strains in genus Alterythrobacter.</title>
        <authorList>
            <person name="Cheng H."/>
            <person name="Wu Y.-H."/>
            <person name="Fang C."/>
            <person name="Xu X.-W."/>
        </authorList>
    </citation>
    <scope>NUCLEOTIDE SEQUENCE [LARGE SCALE GENOMIC DNA]</scope>
    <source>
        <strain evidence="2 3">Ery1</strain>
    </source>
</reference>
<dbReference type="InterPro" id="IPR022445">
    <property type="entry name" value="Sortase_proteobact_type"/>
</dbReference>
<dbReference type="SUPFAM" id="SSF63817">
    <property type="entry name" value="Sortase"/>
    <property type="match status" value="1"/>
</dbReference>